<evidence type="ECO:0000313" key="2">
    <source>
        <dbReference type="Proteomes" id="UP001165289"/>
    </source>
</evidence>
<dbReference type="EMBL" id="JAKMXF010000343">
    <property type="protein sequence ID" value="KAI6647457.1"/>
    <property type="molecule type" value="Genomic_DNA"/>
</dbReference>
<dbReference type="AlphaFoldDB" id="A0AAV7JFA4"/>
<evidence type="ECO:0000313" key="1">
    <source>
        <dbReference type="EMBL" id="KAI6647457.1"/>
    </source>
</evidence>
<name>A0AAV7JFA4_9METZ</name>
<reference evidence="1 2" key="1">
    <citation type="journal article" date="2023" name="BMC Biol.">
        <title>The compact genome of the sponge Oopsacas minuta (Hexactinellida) is lacking key metazoan core genes.</title>
        <authorList>
            <person name="Santini S."/>
            <person name="Schenkelaars Q."/>
            <person name="Jourda C."/>
            <person name="Duchesne M."/>
            <person name="Belahbib H."/>
            <person name="Rocher C."/>
            <person name="Selva M."/>
            <person name="Riesgo A."/>
            <person name="Vervoort M."/>
            <person name="Leys S.P."/>
            <person name="Kodjabachian L."/>
            <person name="Le Bivic A."/>
            <person name="Borchiellini C."/>
            <person name="Claverie J.M."/>
            <person name="Renard E."/>
        </authorList>
    </citation>
    <scope>NUCLEOTIDE SEQUENCE [LARGE SCALE GENOMIC DNA]</scope>
    <source>
        <strain evidence="1">SPO-2</strain>
    </source>
</reference>
<protein>
    <submittedName>
        <fullName evidence="1">Uncharacterized protein</fullName>
    </submittedName>
</protein>
<dbReference type="Proteomes" id="UP001165289">
    <property type="component" value="Unassembled WGS sequence"/>
</dbReference>
<keyword evidence="2" id="KW-1185">Reference proteome</keyword>
<gene>
    <name evidence="1" type="ORF">LOD99_12453</name>
</gene>
<comment type="caution">
    <text evidence="1">The sequence shown here is derived from an EMBL/GenBank/DDBJ whole genome shotgun (WGS) entry which is preliminary data.</text>
</comment>
<sequence length="160" mass="19004">MKQFRSLAFVPEIDVIACYGELIDSISNDLVDDLSDFIHYFEKTWIGLEHHGRRRRPLFSIELWNVRDRMERVLSRTNNSVEGRHRTFDIRIHTTHLTLSKLIRKIIMEQSDNEIALEKVRCGHELTKSKKKYVQLNIHLEKLVNEYIYTTSRISSWCSA</sequence>
<proteinExistence type="predicted"/>
<accession>A0AAV7JFA4</accession>
<organism evidence="1 2">
    <name type="scientific">Oopsacas minuta</name>
    <dbReference type="NCBI Taxonomy" id="111878"/>
    <lineage>
        <taxon>Eukaryota</taxon>
        <taxon>Metazoa</taxon>
        <taxon>Porifera</taxon>
        <taxon>Hexactinellida</taxon>
        <taxon>Hexasterophora</taxon>
        <taxon>Lyssacinosida</taxon>
        <taxon>Leucopsacidae</taxon>
        <taxon>Oopsacas</taxon>
    </lineage>
</organism>